<proteinExistence type="predicted"/>
<keyword evidence="3" id="KW-1185">Reference proteome</keyword>
<evidence type="ECO:0008006" key="4">
    <source>
        <dbReference type="Google" id="ProtNLM"/>
    </source>
</evidence>
<feature type="region of interest" description="Disordered" evidence="1">
    <location>
        <begin position="1"/>
        <end position="34"/>
    </location>
</feature>
<evidence type="ECO:0000256" key="1">
    <source>
        <dbReference type="SAM" id="MobiDB-lite"/>
    </source>
</evidence>
<evidence type="ECO:0000313" key="2">
    <source>
        <dbReference type="EMBL" id="PWQ96902.1"/>
    </source>
</evidence>
<organism evidence="2 3">
    <name type="scientific">Leucothrix pacifica</name>
    <dbReference type="NCBI Taxonomy" id="1247513"/>
    <lineage>
        <taxon>Bacteria</taxon>
        <taxon>Pseudomonadati</taxon>
        <taxon>Pseudomonadota</taxon>
        <taxon>Gammaproteobacteria</taxon>
        <taxon>Thiotrichales</taxon>
        <taxon>Thiotrichaceae</taxon>
        <taxon>Leucothrix</taxon>
    </lineage>
</organism>
<dbReference type="OrthoDB" id="8858565at2"/>
<gene>
    <name evidence="2" type="ORF">DKW60_11895</name>
</gene>
<reference evidence="2 3" key="1">
    <citation type="submission" date="2018-05" db="EMBL/GenBank/DDBJ databases">
        <title>Leucothrix arctica sp. nov., isolated from Arctic seawater.</title>
        <authorList>
            <person name="Choi A."/>
            <person name="Baek K."/>
        </authorList>
    </citation>
    <scope>NUCLEOTIDE SEQUENCE [LARGE SCALE GENOMIC DNA]</scope>
    <source>
        <strain evidence="2 3">JCM 18388</strain>
    </source>
</reference>
<dbReference type="InterPro" id="IPR018691">
    <property type="entry name" value="DUF2188"/>
</dbReference>
<feature type="region of interest" description="Disordered" evidence="1">
    <location>
        <begin position="53"/>
        <end position="76"/>
    </location>
</feature>
<dbReference type="Pfam" id="PF09954">
    <property type="entry name" value="DUF2188"/>
    <property type="match status" value="1"/>
</dbReference>
<evidence type="ECO:0000313" key="3">
    <source>
        <dbReference type="Proteomes" id="UP000245539"/>
    </source>
</evidence>
<dbReference type="Proteomes" id="UP000245539">
    <property type="component" value="Unassembled WGS sequence"/>
</dbReference>
<dbReference type="AlphaFoldDB" id="A0A317CKP2"/>
<accession>A0A317CKP2</accession>
<comment type="caution">
    <text evidence="2">The sequence shown here is derived from an EMBL/GenBank/DDBJ whole genome shotgun (WGS) entry which is preliminary data.</text>
</comment>
<sequence length="76" mass="8435">MVMSNQHVVPHSRGWAVKGAGNSRETSVHSTQKDAIDAGRNIAINQKSELVIHRSNGKIRDKNSYGNDPFPPRDKK</sequence>
<protein>
    <recommendedName>
        <fullName evidence="4">DUF2188 domain-containing protein</fullName>
    </recommendedName>
</protein>
<name>A0A317CKP2_9GAMM</name>
<dbReference type="EMBL" id="QGKM01000030">
    <property type="protein sequence ID" value="PWQ96902.1"/>
    <property type="molecule type" value="Genomic_DNA"/>
</dbReference>